<evidence type="ECO:0000313" key="1">
    <source>
        <dbReference type="EMBL" id="KAG0267055.1"/>
    </source>
</evidence>
<organism evidence="1 2">
    <name type="scientific">Actinomortierella ambigua</name>
    <dbReference type="NCBI Taxonomy" id="1343610"/>
    <lineage>
        <taxon>Eukaryota</taxon>
        <taxon>Fungi</taxon>
        <taxon>Fungi incertae sedis</taxon>
        <taxon>Mucoromycota</taxon>
        <taxon>Mortierellomycotina</taxon>
        <taxon>Mortierellomycetes</taxon>
        <taxon>Mortierellales</taxon>
        <taxon>Mortierellaceae</taxon>
        <taxon>Actinomortierella</taxon>
    </lineage>
</organism>
<comment type="caution">
    <text evidence="1">The sequence shown here is derived from an EMBL/GenBank/DDBJ whole genome shotgun (WGS) entry which is preliminary data.</text>
</comment>
<sequence>MFTTLTNLFTKPSTPIRVPNDDTTFNTKEYPNVSFVAKGNLSGSVKIVHDGDVDTGLISTRLWVHNERDAEKITITPSFDSQSCSIVLETPSGFSQPMVYHETMVRIPTTTSRLEQVYLEAPNSTLFGDLLDNLTFRAFRARFTNGTVDLKPLQASDDIEIRTSNAAISGQFEASKVHLQTSNAQISAIVRVLGAASQSAASPVVLQTSNATVDAHLDASKAMRGVQLNTQTTNGKVTMGILLAEGATSASLIDISSTNGKLEINVDGSKLGNALDVRTKTSNASITQSIMVPRYQPFQTSATSSNSSIHINLTEDFLGRFDLATSNSSVNVEGSDIHYTNEKKSAKQGSRGKGEWGFVTAKTSNSSINLRFYPATKA</sequence>
<evidence type="ECO:0000313" key="2">
    <source>
        <dbReference type="Proteomes" id="UP000807716"/>
    </source>
</evidence>
<dbReference type="OrthoDB" id="5570013at2759"/>
<dbReference type="Proteomes" id="UP000807716">
    <property type="component" value="Unassembled WGS sequence"/>
</dbReference>
<keyword evidence="2" id="KW-1185">Reference proteome</keyword>
<accession>A0A9P6QEV3</accession>
<dbReference type="EMBL" id="JAAAJB010000082">
    <property type="protein sequence ID" value="KAG0267055.1"/>
    <property type="molecule type" value="Genomic_DNA"/>
</dbReference>
<dbReference type="AlphaFoldDB" id="A0A9P6QEV3"/>
<proteinExistence type="predicted"/>
<gene>
    <name evidence="1" type="ORF">DFQ27_009202</name>
</gene>
<reference evidence="1" key="1">
    <citation type="journal article" date="2020" name="Fungal Divers.">
        <title>Resolving the Mortierellaceae phylogeny through synthesis of multi-gene phylogenetics and phylogenomics.</title>
        <authorList>
            <person name="Vandepol N."/>
            <person name="Liber J."/>
            <person name="Desiro A."/>
            <person name="Na H."/>
            <person name="Kennedy M."/>
            <person name="Barry K."/>
            <person name="Grigoriev I.V."/>
            <person name="Miller A.N."/>
            <person name="O'Donnell K."/>
            <person name="Stajich J.E."/>
            <person name="Bonito G."/>
        </authorList>
    </citation>
    <scope>NUCLEOTIDE SEQUENCE</scope>
    <source>
        <strain evidence="1">BC1065</strain>
    </source>
</reference>
<name>A0A9P6QEV3_9FUNG</name>
<protein>
    <submittedName>
        <fullName evidence="1">Uncharacterized protein</fullName>
    </submittedName>
</protein>